<dbReference type="GO" id="GO:0015697">
    <property type="term" value="P:quaternary ammonium group transport"/>
    <property type="evidence" value="ECO:0007669"/>
    <property type="project" value="UniProtKB-ARBA"/>
</dbReference>
<evidence type="ECO:0000256" key="3">
    <source>
        <dbReference type="ARBA" id="ARBA00022519"/>
    </source>
</evidence>
<dbReference type="NCBIfam" id="TIGR01187">
    <property type="entry name" value="potA"/>
    <property type="match status" value="1"/>
</dbReference>
<dbReference type="GO" id="GO:0005524">
    <property type="term" value="F:ATP binding"/>
    <property type="evidence" value="ECO:0007669"/>
    <property type="project" value="UniProtKB-KW"/>
</dbReference>
<evidence type="ECO:0000313" key="10">
    <source>
        <dbReference type="EMBL" id="KLU27031.1"/>
    </source>
</evidence>
<dbReference type="InterPro" id="IPR050093">
    <property type="entry name" value="ABC_SmlMolc_Importer"/>
</dbReference>
<dbReference type="EMBL" id="AEJF01000056">
    <property type="protein sequence ID" value="KLU27031.1"/>
    <property type="molecule type" value="Genomic_DNA"/>
</dbReference>
<dbReference type="Gene3D" id="3.40.50.300">
    <property type="entry name" value="P-loop containing nucleotide triphosphate hydrolases"/>
    <property type="match status" value="1"/>
</dbReference>
<organism evidence="10 11">
    <name type="scientific">Caballeronia mineralivorans PML1(12)</name>
    <dbReference type="NCBI Taxonomy" id="908627"/>
    <lineage>
        <taxon>Bacteria</taxon>
        <taxon>Pseudomonadati</taxon>
        <taxon>Pseudomonadota</taxon>
        <taxon>Betaproteobacteria</taxon>
        <taxon>Burkholderiales</taxon>
        <taxon>Burkholderiaceae</taxon>
        <taxon>Caballeronia</taxon>
    </lineage>
</organism>
<dbReference type="InterPro" id="IPR008995">
    <property type="entry name" value="Mo/tungstate-bd_C_term_dom"/>
</dbReference>
<comment type="caution">
    <text evidence="10">The sequence shown here is derived from an EMBL/GenBank/DDBJ whole genome shotgun (WGS) entry which is preliminary data.</text>
</comment>
<feature type="domain" description="ABC transporter" evidence="9">
    <location>
        <begin position="4"/>
        <end position="234"/>
    </location>
</feature>
<dbReference type="InterPro" id="IPR005893">
    <property type="entry name" value="PotA-like"/>
</dbReference>
<dbReference type="InterPro" id="IPR003439">
    <property type="entry name" value="ABC_transporter-like_ATP-bd"/>
</dbReference>
<proteinExistence type="inferred from homology"/>
<keyword evidence="2 8" id="KW-1003">Cell membrane</keyword>
<dbReference type="GO" id="GO:0016887">
    <property type="term" value="F:ATP hydrolysis activity"/>
    <property type="evidence" value="ECO:0007669"/>
    <property type="project" value="InterPro"/>
</dbReference>
<dbReference type="Gene3D" id="2.40.50.100">
    <property type="match status" value="1"/>
</dbReference>
<dbReference type="InterPro" id="IPR013611">
    <property type="entry name" value="Transp-assoc_OB_typ2"/>
</dbReference>
<dbReference type="PATRIC" id="fig|908627.4.peg.1481"/>
<comment type="function">
    <text evidence="8">Part of the ABC transporter complex PotABCD involved in spermidine/putrescine import. Responsible for energy coupling to the transport system.</text>
</comment>
<dbReference type="PANTHER" id="PTHR42781:SF4">
    <property type="entry name" value="SPERMIDINE_PUTRESCINE IMPORT ATP-BINDING PROTEIN POTA"/>
    <property type="match status" value="1"/>
</dbReference>
<dbReference type="SUPFAM" id="SSF50331">
    <property type="entry name" value="MOP-like"/>
    <property type="match status" value="1"/>
</dbReference>
<dbReference type="SMART" id="SM00382">
    <property type="entry name" value="AAA"/>
    <property type="match status" value="1"/>
</dbReference>
<evidence type="ECO:0000256" key="2">
    <source>
        <dbReference type="ARBA" id="ARBA00022475"/>
    </source>
</evidence>
<dbReference type="SUPFAM" id="SSF52540">
    <property type="entry name" value="P-loop containing nucleoside triphosphate hydrolases"/>
    <property type="match status" value="1"/>
</dbReference>
<keyword evidence="5 8" id="KW-0067">ATP-binding</keyword>
<dbReference type="RefSeq" id="WP_047845816.1">
    <property type="nucleotide sequence ID" value="NZ_AEJF01000056.1"/>
</dbReference>
<evidence type="ECO:0000256" key="4">
    <source>
        <dbReference type="ARBA" id="ARBA00022741"/>
    </source>
</evidence>
<keyword evidence="4 8" id="KW-0547">Nucleotide-binding</keyword>
<keyword evidence="3" id="KW-0997">Cell inner membrane</keyword>
<dbReference type="EC" id="7.6.2.11" evidence="8"/>
<keyword evidence="6 8" id="KW-1278">Translocase</keyword>
<sequence>MALLEIENLSKTFGTNTVLHQFDMQIERGEFITFLGPSGCGKTTVLRMIAGFETPTRGTIKLGGRDVTHVRTRQRKVGMVFQSYALFPNMTVADNIGFGLKVLGRPQAEIKARVEEMLALIKLPKLADRYPWQMSGGQQQRVALARALASKPQVLLLDEPLSALDAKIRVSLREDIRNLQRELGITSIFVTHDQEEALSISDRIVVMNEGRVEQIGTPSEIYNFPRTRFVASFVGTLNLLSGQVVDPASGKIVVGGQELRTSHALSSSDAGKQRMLAVRPEAIVLEAPANGRNTLAATVEEVNFLGAVVRIRTRVDESVISLDVFNDPNRRLPERGQPVALGFSHENLLVLEEGA</sequence>
<evidence type="ECO:0000256" key="1">
    <source>
        <dbReference type="ARBA" id="ARBA00022448"/>
    </source>
</evidence>
<evidence type="ECO:0000256" key="7">
    <source>
        <dbReference type="ARBA" id="ARBA00023136"/>
    </source>
</evidence>
<dbReference type="Proteomes" id="UP000035963">
    <property type="component" value="Unassembled WGS sequence"/>
</dbReference>
<dbReference type="OrthoDB" id="5298774at2"/>
<dbReference type="FunFam" id="3.40.50.300:FF:000425">
    <property type="entry name" value="Probable ABC transporter, ATP-binding subunit"/>
    <property type="match status" value="1"/>
</dbReference>
<evidence type="ECO:0000313" key="11">
    <source>
        <dbReference type="Proteomes" id="UP000035963"/>
    </source>
</evidence>
<dbReference type="InterPro" id="IPR027417">
    <property type="entry name" value="P-loop_NTPase"/>
</dbReference>
<comment type="similarity">
    <text evidence="8">Belongs to the ABC transporter superfamily. Spermidine/putrescine importer (TC 3.A.1.11.1) family.</text>
</comment>
<comment type="subunit">
    <text evidence="8">The complex is composed of two ATP-binding proteins (PotA), two transmembrane proteins (PotB and PotC) and a solute-binding protein (PotD).</text>
</comment>
<reference evidence="10 11" key="1">
    <citation type="journal article" date="2015" name="Genome Announc.">
        <title>Draft Genome Sequence of Burkholderia sp. Strain PML1(12), an Ectomycorrhizosphere-Inhabiting Bacterium with Effective Mineral-Weathering Ability.</title>
        <authorList>
            <person name="Uroz S."/>
            <person name="Oger P."/>
        </authorList>
    </citation>
    <scope>NUCLEOTIDE SEQUENCE [LARGE SCALE GENOMIC DNA]</scope>
    <source>
        <strain evidence="11">PML1(12)</strain>
    </source>
</reference>
<evidence type="ECO:0000256" key="6">
    <source>
        <dbReference type="ARBA" id="ARBA00022967"/>
    </source>
</evidence>
<dbReference type="GO" id="GO:0043190">
    <property type="term" value="C:ATP-binding cassette (ABC) transporter complex"/>
    <property type="evidence" value="ECO:0007669"/>
    <property type="project" value="InterPro"/>
</dbReference>
<evidence type="ECO:0000256" key="8">
    <source>
        <dbReference type="RuleBase" id="RU364083"/>
    </source>
</evidence>
<dbReference type="Pfam" id="PF00005">
    <property type="entry name" value="ABC_tran"/>
    <property type="match status" value="1"/>
</dbReference>
<dbReference type="PANTHER" id="PTHR42781">
    <property type="entry name" value="SPERMIDINE/PUTRESCINE IMPORT ATP-BINDING PROTEIN POTA"/>
    <property type="match status" value="1"/>
</dbReference>
<dbReference type="InterPro" id="IPR003593">
    <property type="entry name" value="AAA+_ATPase"/>
</dbReference>
<keyword evidence="1 8" id="KW-0813">Transport</keyword>
<dbReference type="InterPro" id="IPR017871">
    <property type="entry name" value="ABC_transporter-like_CS"/>
</dbReference>
<evidence type="ECO:0000256" key="5">
    <source>
        <dbReference type="ARBA" id="ARBA00022840"/>
    </source>
</evidence>
<gene>
    <name evidence="8" type="primary">potA</name>
    <name evidence="10" type="ORF">EOS_06675</name>
</gene>
<comment type="catalytic activity">
    <reaction evidence="8">
        <text>ATP + H2O + polyamine-[polyamine-binding protein]Side 1 = ADP + phosphate + polyamineSide 2 + [polyamine-binding protein]Side 1.</text>
        <dbReference type="EC" id="7.6.2.11"/>
    </reaction>
</comment>
<accession>A0A0J1D2V6</accession>
<dbReference type="GO" id="GO:0015417">
    <property type="term" value="F:ABC-type polyamine transporter activity"/>
    <property type="evidence" value="ECO:0007669"/>
    <property type="project" value="UniProtKB-EC"/>
</dbReference>
<dbReference type="PROSITE" id="PS50893">
    <property type="entry name" value="ABC_TRANSPORTER_2"/>
    <property type="match status" value="1"/>
</dbReference>
<name>A0A0J1D2V6_9BURK</name>
<keyword evidence="7 8" id="KW-0472">Membrane</keyword>
<protein>
    <recommendedName>
        <fullName evidence="8">Spermidine/putrescine import ATP-binding protein PotA</fullName>
        <ecNumber evidence="8">7.6.2.11</ecNumber>
    </recommendedName>
</protein>
<keyword evidence="11" id="KW-1185">Reference proteome</keyword>
<dbReference type="Pfam" id="PF08402">
    <property type="entry name" value="TOBE_2"/>
    <property type="match status" value="1"/>
</dbReference>
<dbReference type="AlphaFoldDB" id="A0A0J1D2V6"/>
<dbReference type="PROSITE" id="PS00211">
    <property type="entry name" value="ABC_TRANSPORTER_1"/>
    <property type="match status" value="1"/>
</dbReference>
<evidence type="ECO:0000259" key="9">
    <source>
        <dbReference type="PROSITE" id="PS50893"/>
    </source>
</evidence>